<keyword evidence="4" id="KW-1185">Reference proteome</keyword>
<keyword evidence="2" id="KW-1133">Transmembrane helix</keyword>
<sequence length="138" mass="14306">MSGPDIRTGGAPGQDRSLGEIVHDIAGDLSTLVHQELDLAKTEIKQEAARAGRGAGLLGGAGVAGLLTLIFASLALTYLLDNWLPAEAAALIVAAIWLVAAAVLASSGRKALKETNPALPETQRSLKEDARWASQQKS</sequence>
<feature type="region of interest" description="Disordered" evidence="1">
    <location>
        <begin position="114"/>
        <end position="138"/>
    </location>
</feature>
<dbReference type="Pfam" id="PF07332">
    <property type="entry name" value="Phage_holin_3_6"/>
    <property type="match status" value="1"/>
</dbReference>
<reference evidence="3" key="1">
    <citation type="submission" date="2020-11" db="EMBL/GenBank/DDBJ databases">
        <title>Nocardioides sp. nov., isolated from Soil of Cynanchum wilfordii Hemsley rhizosphere.</title>
        <authorList>
            <person name="Lee J.-S."/>
            <person name="Suh M.K."/>
            <person name="Kim J.-S."/>
        </authorList>
    </citation>
    <scope>NUCLEOTIDE SEQUENCE</scope>
    <source>
        <strain evidence="3">KCTC 19275</strain>
    </source>
</reference>
<comment type="caution">
    <text evidence="3">The sequence shown here is derived from an EMBL/GenBank/DDBJ whole genome shotgun (WGS) entry which is preliminary data.</text>
</comment>
<feature type="transmembrane region" description="Helical" evidence="2">
    <location>
        <begin position="86"/>
        <end position="105"/>
    </location>
</feature>
<proteinExistence type="predicted"/>
<dbReference type="EMBL" id="JADKPN010000018">
    <property type="protein sequence ID" value="MBF4765743.1"/>
    <property type="molecule type" value="Genomic_DNA"/>
</dbReference>
<dbReference type="RefSeq" id="WP_194708924.1">
    <property type="nucleotide sequence ID" value="NZ_JADKPN010000018.1"/>
</dbReference>
<dbReference type="InterPro" id="IPR009937">
    <property type="entry name" value="Phage_holin_3_6"/>
</dbReference>
<organism evidence="3 4">
    <name type="scientific">Nocardioides islandensis</name>
    <dbReference type="NCBI Taxonomy" id="433663"/>
    <lineage>
        <taxon>Bacteria</taxon>
        <taxon>Bacillati</taxon>
        <taxon>Actinomycetota</taxon>
        <taxon>Actinomycetes</taxon>
        <taxon>Propionibacteriales</taxon>
        <taxon>Nocardioidaceae</taxon>
        <taxon>Nocardioides</taxon>
    </lineage>
</organism>
<accession>A0A930VJ10</accession>
<gene>
    <name evidence="3" type="ORF">ISU07_21640</name>
</gene>
<keyword evidence="2" id="KW-0812">Transmembrane</keyword>
<name>A0A930VJ10_9ACTN</name>
<evidence type="ECO:0000256" key="2">
    <source>
        <dbReference type="SAM" id="Phobius"/>
    </source>
</evidence>
<evidence type="ECO:0000313" key="3">
    <source>
        <dbReference type="EMBL" id="MBF4765743.1"/>
    </source>
</evidence>
<dbReference type="Proteomes" id="UP000640489">
    <property type="component" value="Unassembled WGS sequence"/>
</dbReference>
<evidence type="ECO:0000256" key="1">
    <source>
        <dbReference type="SAM" id="MobiDB-lite"/>
    </source>
</evidence>
<dbReference type="AlphaFoldDB" id="A0A930VJ10"/>
<keyword evidence="2" id="KW-0472">Membrane</keyword>
<evidence type="ECO:0000313" key="4">
    <source>
        <dbReference type="Proteomes" id="UP000640489"/>
    </source>
</evidence>
<protein>
    <submittedName>
        <fullName evidence="3">Phage holin family protein</fullName>
    </submittedName>
</protein>
<feature type="transmembrane region" description="Helical" evidence="2">
    <location>
        <begin position="55"/>
        <end position="80"/>
    </location>
</feature>